<evidence type="ECO:0000256" key="1">
    <source>
        <dbReference type="SAM" id="Phobius"/>
    </source>
</evidence>
<evidence type="ECO:0008006" key="4">
    <source>
        <dbReference type="Google" id="ProtNLM"/>
    </source>
</evidence>
<comment type="caution">
    <text evidence="2">The sequence shown here is derived from an EMBL/GenBank/DDBJ whole genome shotgun (WGS) entry which is preliminary data.</text>
</comment>
<keyword evidence="1" id="KW-0472">Membrane</keyword>
<name>A0AAN7SN03_9COLE</name>
<proteinExistence type="predicted"/>
<dbReference type="EMBL" id="JARPUR010000008">
    <property type="protein sequence ID" value="KAK4871965.1"/>
    <property type="molecule type" value="Genomic_DNA"/>
</dbReference>
<keyword evidence="1" id="KW-1133">Transmembrane helix</keyword>
<dbReference type="InterPro" id="IPR015089">
    <property type="entry name" value="UQCR"/>
</dbReference>
<dbReference type="InterPro" id="IPR029027">
    <property type="entry name" value="Single_a-helix_sf"/>
</dbReference>
<dbReference type="Proteomes" id="UP001353858">
    <property type="component" value="Unassembled WGS sequence"/>
</dbReference>
<evidence type="ECO:0000313" key="2">
    <source>
        <dbReference type="EMBL" id="KAK4871965.1"/>
    </source>
</evidence>
<dbReference type="GO" id="GO:0006122">
    <property type="term" value="P:mitochondrial electron transport, ubiquinol to cytochrome c"/>
    <property type="evidence" value="ECO:0007669"/>
    <property type="project" value="InterPro"/>
</dbReference>
<dbReference type="Pfam" id="PF08997">
    <property type="entry name" value="UCR_6-4kD"/>
    <property type="match status" value="1"/>
</dbReference>
<evidence type="ECO:0000313" key="3">
    <source>
        <dbReference type="Proteomes" id="UP001353858"/>
    </source>
</evidence>
<accession>A0AAN7SN03</accession>
<organism evidence="2 3">
    <name type="scientific">Aquatica leii</name>
    <dbReference type="NCBI Taxonomy" id="1421715"/>
    <lineage>
        <taxon>Eukaryota</taxon>
        <taxon>Metazoa</taxon>
        <taxon>Ecdysozoa</taxon>
        <taxon>Arthropoda</taxon>
        <taxon>Hexapoda</taxon>
        <taxon>Insecta</taxon>
        <taxon>Pterygota</taxon>
        <taxon>Neoptera</taxon>
        <taxon>Endopterygota</taxon>
        <taxon>Coleoptera</taxon>
        <taxon>Polyphaga</taxon>
        <taxon>Elateriformia</taxon>
        <taxon>Elateroidea</taxon>
        <taxon>Lampyridae</taxon>
        <taxon>Luciolinae</taxon>
        <taxon>Aquatica</taxon>
    </lineage>
</organism>
<dbReference type="SUPFAM" id="SSF81518">
    <property type="entry name" value="Subunit XI (6.4 kDa protein) of cytochrome bc1 complex (Ubiquinol-cytochrome c reductase)"/>
    <property type="match status" value="1"/>
</dbReference>
<dbReference type="Gene3D" id="1.20.5.220">
    <property type="match status" value="1"/>
</dbReference>
<dbReference type="PANTHER" id="PTHR15420:SF2">
    <property type="entry name" value="CYTOCHROME B-C1 COMPLEX SUBUNIT 10"/>
    <property type="match status" value="1"/>
</dbReference>
<gene>
    <name evidence="2" type="ORF">RN001_016089</name>
</gene>
<dbReference type="PANTHER" id="PTHR15420">
    <property type="entry name" value="UBIQUINOL-CYTOCHROME C REDUCTASE COMPLEX 6.4 KD PROTEIN"/>
    <property type="match status" value="1"/>
</dbReference>
<dbReference type="AlphaFoldDB" id="A0AAN7SN03"/>
<dbReference type="GO" id="GO:0005743">
    <property type="term" value="C:mitochondrial inner membrane"/>
    <property type="evidence" value="ECO:0007669"/>
    <property type="project" value="TreeGrafter"/>
</dbReference>
<keyword evidence="3" id="KW-1185">Reference proteome</keyword>
<feature type="transmembrane region" description="Helical" evidence="1">
    <location>
        <begin position="20"/>
        <end position="38"/>
    </location>
</feature>
<reference evidence="3" key="1">
    <citation type="submission" date="2023-01" db="EMBL/GenBank/DDBJ databases">
        <title>Key to firefly adult light organ development and bioluminescence: homeobox transcription factors regulate luciferase expression and transportation to peroxisome.</title>
        <authorList>
            <person name="Fu X."/>
        </authorList>
    </citation>
    <scope>NUCLEOTIDE SEQUENCE [LARGE SCALE GENOMIC DNA]</scope>
</reference>
<sequence>MSGLLSRFGKRHIELATRWMGSATAFGATAGLLVLYVTDFKTVLQYLPYYNGKYKEE</sequence>
<dbReference type="FunFam" id="1.20.5.220:FF:000005">
    <property type="entry name" value="cytochrome b-c1 complex subunit 10"/>
    <property type="match status" value="1"/>
</dbReference>
<keyword evidence="1" id="KW-0812">Transmembrane</keyword>
<protein>
    <recommendedName>
        <fullName evidence="4">Cytochrome b-c1 complex subunit 10</fullName>
    </recommendedName>
</protein>